<feature type="binding site" evidence="3">
    <location>
        <position position="950"/>
    </location>
    <ligand>
        <name>Mg(2+)</name>
        <dbReference type="ChEBI" id="CHEBI:18420"/>
        <label>1</label>
    </ligand>
</feature>
<evidence type="ECO:0000256" key="3">
    <source>
        <dbReference type="PIRSR" id="PIRSR605502-1"/>
    </source>
</evidence>
<feature type="compositionally biased region" description="Low complexity" evidence="4">
    <location>
        <begin position="617"/>
        <end position="626"/>
    </location>
</feature>
<comment type="cofactor">
    <cofactor evidence="3">
        <name>Mg(2+)</name>
        <dbReference type="ChEBI" id="CHEBI:18420"/>
    </cofactor>
    <text evidence="3">Binds 2 magnesium ions per subunit.</text>
</comment>
<evidence type="ECO:0000313" key="6">
    <source>
        <dbReference type="Proteomes" id="UP001180845"/>
    </source>
</evidence>
<name>A0AAE3ZCL9_9ACTN</name>
<dbReference type="PANTHER" id="PTHR16222">
    <property type="entry name" value="ADP-RIBOSYLGLYCOHYDROLASE"/>
    <property type="match status" value="1"/>
</dbReference>
<feature type="region of interest" description="Disordered" evidence="4">
    <location>
        <begin position="1058"/>
        <end position="1201"/>
    </location>
</feature>
<feature type="region of interest" description="Disordered" evidence="4">
    <location>
        <begin position="590"/>
        <end position="637"/>
    </location>
</feature>
<keyword evidence="6" id="KW-1185">Reference proteome</keyword>
<protein>
    <submittedName>
        <fullName evidence="5">ADP-ribosylglycohydrolase</fullName>
    </submittedName>
</protein>
<dbReference type="InterPro" id="IPR005502">
    <property type="entry name" value="Ribosyl_crysJ1"/>
</dbReference>
<dbReference type="InterPro" id="IPR050792">
    <property type="entry name" value="ADP-ribosylglycohydrolase"/>
</dbReference>
<reference evidence="5" key="1">
    <citation type="submission" date="2023-07" db="EMBL/GenBank/DDBJ databases">
        <title>Sequencing the genomes of 1000 actinobacteria strains.</title>
        <authorList>
            <person name="Klenk H.-P."/>
        </authorList>
    </citation>
    <scope>NUCLEOTIDE SEQUENCE</scope>
    <source>
        <strain evidence="5">DSM 45977</strain>
    </source>
</reference>
<sequence>MTDIPPRQPVPNGNSQSITWSDRFRGAMLGGAVGDALGAAVRDETIHSVWQWFGPHGVSDYLPVFGRRGAATELTQLTAFTLEALLRAKAEQVDPAGPWLPTEFVRANHLRWLYTQGVPWEYAMRSHLPAQPEPNGWLLERPELFSTRNPAGASLRGIGRLATQPGPNAGEPPLGTDSLVDCVVWTAPTMVWASTEGIVFKAGADVAYRLTADGDTQAASGLHADVLARLIRATPLWDAVAASESYLARLYQGASASIAVRRTIHAAMSAARGQRPDPATLDIEFDTAGRLGELGIALTCVANCDSFTDAVLMAINHSADSSVTGALAGQLAGAIHGPAAIPEQWLAELELGEILETLCTDAAEAFAPPPPPPPLPRWAQRYVADSRNSFAGPLQLEPSEPSVAATADTEPLLPVDGHVTDARERSWWEQAAEHTAGIRSSESKWEPEPQPDTGSPTQVLPVIDAAVVDGEGTGAEWGSPDPPESPSWEVPEPYESAWSVPADPAKADPGPVEQSFPASTEPAPPEADIPAEQVRGFEPDPAGFAAGNPVADDPLTPYADAAVPDTGVSMLEDVAAEVPEWEFPVEAVEGTEDPETAEGMQAAGGTEDAETSPPVEPAAAAAVPEPSGVPQREGGDHAAVEEVDAVAPSLTERVLGCFLGGALGDALGADLAVSTAEEITERFGPNGPTGLHEAYGVHGAITDDTQMTLFTAEGLIRAGIARRTLGREDPLPEIQLAYQRWLHTQGVEWEAAAGPLHAECPEPDGWLVRVPGLFVTRAPGKTVFRSLERFGRGYGQGSPSDPVNDSKGCGGAMRAAPAALWSSDPAEVFELAAHTAALTHGHPSGYLSAGAFAVIVQQAVLGRGLDDGVWLALQVLETWEGHEETSKALAMAVDLAAYGVPTPQQIAETLGGGWVGEQALAIAVCATLAAGDDVELALRTAVHHSGDSDSTGAICGNIIGALIGIAGLPVAWLAELELRDVVEQVAMDCVAEFDRIAEIDEQDPEHAHTVPPVDEDWHERYPVGPEVSDALGAVDDPPTRLLAAVEEDGGLLRQPVEGESVEPEHPVGAVESPDQEVPGEMVRDVAADPEPGSTGEAGSTGEYGMPAQLFDVDSRQPKPAPRRINSVARGNLGASSGTEAGAPESSVAEGNTFASGGPVYTDPDLRQDSSGPHGADDNENAVVDQVGFGTPARHQVEDEHT</sequence>
<dbReference type="RefSeq" id="WP_310274006.1">
    <property type="nucleotide sequence ID" value="NZ_JAVDXW010000001.1"/>
</dbReference>
<dbReference type="Gene3D" id="1.10.4080.10">
    <property type="entry name" value="ADP-ribosylation/Crystallin J1"/>
    <property type="match status" value="2"/>
</dbReference>
<feature type="compositionally biased region" description="Low complexity" evidence="4">
    <location>
        <begin position="486"/>
        <end position="496"/>
    </location>
</feature>
<feature type="binding site" evidence="3">
    <location>
        <position position="947"/>
    </location>
    <ligand>
        <name>Mg(2+)</name>
        <dbReference type="ChEBI" id="CHEBI:18420"/>
        <label>1</label>
    </ligand>
</feature>
<evidence type="ECO:0000256" key="2">
    <source>
        <dbReference type="ARBA" id="ARBA00022801"/>
    </source>
</evidence>
<evidence type="ECO:0000256" key="1">
    <source>
        <dbReference type="ARBA" id="ARBA00010702"/>
    </source>
</evidence>
<organism evidence="5 6">
    <name type="scientific">Haloactinomyces albus</name>
    <dbReference type="NCBI Taxonomy" id="1352928"/>
    <lineage>
        <taxon>Bacteria</taxon>
        <taxon>Bacillati</taxon>
        <taxon>Actinomycetota</taxon>
        <taxon>Actinomycetes</taxon>
        <taxon>Actinopolysporales</taxon>
        <taxon>Actinopolysporaceae</taxon>
        <taxon>Haloactinomyces</taxon>
    </lineage>
</organism>
<comment type="similarity">
    <text evidence="1">Belongs to the ADP-ribosylglycohydrolase family.</text>
</comment>
<dbReference type="SUPFAM" id="SSF101478">
    <property type="entry name" value="ADP-ribosylglycohydrolase"/>
    <property type="match status" value="2"/>
</dbReference>
<comment type="caution">
    <text evidence="5">The sequence shown here is derived from an EMBL/GenBank/DDBJ whole genome shotgun (WGS) entry which is preliminary data.</text>
</comment>
<dbReference type="EMBL" id="JAVDXW010000001">
    <property type="protein sequence ID" value="MDR7302463.1"/>
    <property type="molecule type" value="Genomic_DNA"/>
</dbReference>
<feature type="region of interest" description="Disordered" evidence="4">
    <location>
        <begin position="391"/>
        <end position="414"/>
    </location>
</feature>
<dbReference type="Proteomes" id="UP001180845">
    <property type="component" value="Unassembled WGS sequence"/>
</dbReference>
<dbReference type="AlphaFoldDB" id="A0AAE3ZCL9"/>
<keyword evidence="2" id="KW-0378">Hydrolase</keyword>
<dbReference type="InterPro" id="IPR036705">
    <property type="entry name" value="Ribosyl_crysJ1_sf"/>
</dbReference>
<feature type="binding site" evidence="3">
    <location>
        <position position="704"/>
    </location>
    <ligand>
        <name>Mg(2+)</name>
        <dbReference type="ChEBI" id="CHEBI:18420"/>
        <label>1</label>
    </ligand>
</feature>
<feature type="binding site" evidence="3">
    <location>
        <position position="702"/>
    </location>
    <ligand>
        <name>Mg(2+)</name>
        <dbReference type="ChEBI" id="CHEBI:18420"/>
        <label>1</label>
    </ligand>
</feature>
<dbReference type="Pfam" id="PF03747">
    <property type="entry name" value="ADP_ribosyl_GH"/>
    <property type="match status" value="2"/>
</dbReference>
<keyword evidence="3" id="KW-0479">Metal-binding</keyword>
<gene>
    <name evidence="5" type="ORF">JOF55_002644</name>
</gene>
<keyword evidence="3" id="KW-0460">Magnesium</keyword>
<dbReference type="GO" id="GO:0046872">
    <property type="term" value="F:metal ion binding"/>
    <property type="evidence" value="ECO:0007669"/>
    <property type="project" value="UniProtKB-KW"/>
</dbReference>
<feature type="binding site" evidence="3">
    <location>
        <position position="703"/>
    </location>
    <ligand>
        <name>Mg(2+)</name>
        <dbReference type="ChEBI" id="CHEBI:18420"/>
        <label>1</label>
    </ligand>
</feature>
<dbReference type="GO" id="GO:0016787">
    <property type="term" value="F:hydrolase activity"/>
    <property type="evidence" value="ECO:0007669"/>
    <property type="project" value="UniProtKB-KW"/>
</dbReference>
<accession>A0AAE3ZCL9</accession>
<dbReference type="PANTHER" id="PTHR16222:SF24">
    <property type="entry name" value="ADP-RIBOSYLHYDROLASE ARH3"/>
    <property type="match status" value="1"/>
</dbReference>
<feature type="binding site" evidence="3">
    <location>
        <position position="949"/>
    </location>
    <ligand>
        <name>Mg(2+)</name>
        <dbReference type="ChEBI" id="CHEBI:18420"/>
        <label>1</label>
    </ligand>
</feature>
<evidence type="ECO:0000313" key="5">
    <source>
        <dbReference type="EMBL" id="MDR7302463.1"/>
    </source>
</evidence>
<proteinExistence type="inferred from homology"/>
<feature type="region of interest" description="Disordered" evidence="4">
    <location>
        <begin position="429"/>
        <end position="553"/>
    </location>
</feature>
<evidence type="ECO:0000256" key="4">
    <source>
        <dbReference type="SAM" id="MobiDB-lite"/>
    </source>
</evidence>